<dbReference type="InParanoid" id="E9HN02"/>
<dbReference type="Proteomes" id="UP000000305">
    <property type="component" value="Unassembled WGS sequence"/>
</dbReference>
<dbReference type="HOGENOM" id="CLU_517067_0_0_1"/>
<keyword evidence="1" id="KW-0175">Coiled coil</keyword>
<evidence type="ECO:0000313" key="3">
    <source>
        <dbReference type="Proteomes" id="UP000000305"/>
    </source>
</evidence>
<dbReference type="KEGG" id="dpx:DAPPUDRAFT_331640"/>
<proteinExistence type="predicted"/>
<feature type="coiled-coil region" evidence="1">
    <location>
        <begin position="17"/>
        <end position="92"/>
    </location>
</feature>
<dbReference type="PANTHER" id="PTHR46903">
    <property type="entry name" value="C2H2-TYPE DOMAIN-CONTAINING PROTEIN"/>
    <property type="match status" value="1"/>
</dbReference>
<reference evidence="2 3" key="1">
    <citation type="journal article" date="2011" name="Science">
        <title>The ecoresponsive genome of Daphnia pulex.</title>
        <authorList>
            <person name="Colbourne J.K."/>
            <person name="Pfrender M.E."/>
            <person name="Gilbert D."/>
            <person name="Thomas W.K."/>
            <person name="Tucker A."/>
            <person name="Oakley T.H."/>
            <person name="Tokishita S."/>
            <person name="Aerts A."/>
            <person name="Arnold G.J."/>
            <person name="Basu M.K."/>
            <person name="Bauer D.J."/>
            <person name="Caceres C.E."/>
            <person name="Carmel L."/>
            <person name="Casola C."/>
            <person name="Choi J.H."/>
            <person name="Detter J.C."/>
            <person name="Dong Q."/>
            <person name="Dusheyko S."/>
            <person name="Eads B.D."/>
            <person name="Frohlich T."/>
            <person name="Geiler-Samerotte K.A."/>
            <person name="Gerlach D."/>
            <person name="Hatcher P."/>
            <person name="Jogdeo S."/>
            <person name="Krijgsveld J."/>
            <person name="Kriventseva E.V."/>
            <person name="Kultz D."/>
            <person name="Laforsch C."/>
            <person name="Lindquist E."/>
            <person name="Lopez J."/>
            <person name="Manak J.R."/>
            <person name="Muller J."/>
            <person name="Pangilinan J."/>
            <person name="Patwardhan R.P."/>
            <person name="Pitluck S."/>
            <person name="Pritham E.J."/>
            <person name="Rechtsteiner A."/>
            <person name="Rho M."/>
            <person name="Rogozin I.B."/>
            <person name="Sakarya O."/>
            <person name="Salamov A."/>
            <person name="Schaack S."/>
            <person name="Shapiro H."/>
            <person name="Shiga Y."/>
            <person name="Skalitzky C."/>
            <person name="Smith Z."/>
            <person name="Souvorov A."/>
            <person name="Sung W."/>
            <person name="Tang Z."/>
            <person name="Tsuchiya D."/>
            <person name="Tu H."/>
            <person name="Vos H."/>
            <person name="Wang M."/>
            <person name="Wolf Y.I."/>
            <person name="Yamagata H."/>
            <person name="Yamada T."/>
            <person name="Ye Y."/>
            <person name="Shaw J.R."/>
            <person name="Andrews J."/>
            <person name="Crease T.J."/>
            <person name="Tang H."/>
            <person name="Lucas S.M."/>
            <person name="Robertson H.M."/>
            <person name="Bork P."/>
            <person name="Koonin E.V."/>
            <person name="Zdobnov E.M."/>
            <person name="Grigoriev I.V."/>
            <person name="Lynch M."/>
            <person name="Boore J.L."/>
        </authorList>
    </citation>
    <scope>NUCLEOTIDE SEQUENCE [LARGE SCALE GENOMIC DNA]</scope>
</reference>
<dbReference type="PANTHER" id="PTHR46903:SF1">
    <property type="entry name" value="CCHC-TYPE DOMAIN-CONTAINING PROTEIN"/>
    <property type="match status" value="1"/>
</dbReference>
<protein>
    <submittedName>
        <fullName evidence="2">Uncharacterized protein</fullName>
    </submittedName>
</protein>
<dbReference type="EMBL" id="GL732692">
    <property type="protein sequence ID" value="EFX66879.1"/>
    <property type="molecule type" value="Genomic_DNA"/>
</dbReference>
<name>E9HN02_DAPPU</name>
<evidence type="ECO:0000256" key="1">
    <source>
        <dbReference type="SAM" id="Coils"/>
    </source>
</evidence>
<evidence type="ECO:0000313" key="2">
    <source>
        <dbReference type="EMBL" id="EFX66879.1"/>
    </source>
</evidence>
<gene>
    <name evidence="2" type="ORF">DAPPUDRAFT_331640</name>
</gene>
<sequence length="527" mass="59707">MAKKVKPGEDAEDADYEEDYAVELANMKAKRKTLRRQITVTNTQVETLTNSRGSRGAIQGLLLHLNDLILRASQLQTDISTMEDDEEEAERQDANHLGYVTRVGELSANAQDDIRSRDGDAASIVGPKVVPDRDPPLVPASPSEILRREQARQDEIAATRLRAERALEQAVRTREQAERTRQQADQAWEEADAAQAALRLLGVEHPGGSIPPDDDHFTSISQQINNTTPQAKTLLDQQRQKNFDSTQETPDTWIDLIEYTAMATKRQFVSDLQLQETLSKLQKKNEEEIELIGQLSTEVDELVKDVSVVLEQADPDAEIPIDGPIVDPVSDVVTVEESNQSMLVISSTWWHSKLFIPMAHKLKWQGNKWKSISIYYMPDERTSDYTFTHSEYFEFDYGDNPNIEAEIKIGCRTRSNDITNGFQPSETGNGGSGYWTDTFDHNLDNTFYYPHMIRTDRKNPLTGNDGDHLELWLHNCHQDDASGVGIKVAQGLWKLSKFMSTHMPVNQTLCYKQDDGKFVLKFWNARI</sequence>
<feature type="coiled-coil region" evidence="1">
    <location>
        <begin position="160"/>
        <end position="187"/>
    </location>
</feature>
<dbReference type="AlphaFoldDB" id="E9HN02"/>
<organism evidence="2 3">
    <name type="scientific">Daphnia pulex</name>
    <name type="common">Water flea</name>
    <dbReference type="NCBI Taxonomy" id="6669"/>
    <lineage>
        <taxon>Eukaryota</taxon>
        <taxon>Metazoa</taxon>
        <taxon>Ecdysozoa</taxon>
        <taxon>Arthropoda</taxon>
        <taxon>Crustacea</taxon>
        <taxon>Branchiopoda</taxon>
        <taxon>Diplostraca</taxon>
        <taxon>Cladocera</taxon>
        <taxon>Anomopoda</taxon>
        <taxon>Daphniidae</taxon>
        <taxon>Daphnia</taxon>
    </lineage>
</organism>
<keyword evidence="3" id="KW-1185">Reference proteome</keyword>
<accession>E9HN02</accession>